<dbReference type="Proteomes" id="UP000028681">
    <property type="component" value="Chromosome"/>
</dbReference>
<dbReference type="AlphaFoldDB" id="A0A076LUD2"/>
<evidence type="ECO:0000313" key="3">
    <source>
        <dbReference type="EMBL" id="AIJ10063.1"/>
    </source>
</evidence>
<name>A0A076LUD2_9GAMM</name>
<evidence type="ECO:0000259" key="2">
    <source>
        <dbReference type="Pfam" id="PF09374"/>
    </source>
</evidence>
<dbReference type="Pfam" id="PF09374">
    <property type="entry name" value="PG_binding_3"/>
    <property type="match status" value="1"/>
</dbReference>
<dbReference type="InterPro" id="IPR018537">
    <property type="entry name" value="Peptidoglycan-bd_3"/>
</dbReference>
<accession>A0A076LUD2</accession>
<dbReference type="EMBL" id="CP006664">
    <property type="protein sequence ID" value="AIJ10063.1"/>
    <property type="molecule type" value="Genomic_DNA"/>
</dbReference>
<evidence type="ECO:0000259" key="1">
    <source>
        <dbReference type="Pfam" id="PF05838"/>
    </source>
</evidence>
<protein>
    <submittedName>
        <fullName evidence="3">Uncharacterized protein</fullName>
    </submittedName>
</protein>
<dbReference type="SUPFAM" id="SSF53955">
    <property type="entry name" value="Lysozyme-like"/>
    <property type="match status" value="1"/>
</dbReference>
<dbReference type="GeneID" id="33941056"/>
<proteinExistence type="predicted"/>
<feature type="domain" description="TtsA-like Glycoside hydrolase family 108" evidence="1">
    <location>
        <begin position="10"/>
        <end position="92"/>
    </location>
</feature>
<reference evidence="3 4" key="1">
    <citation type="journal article" date="2012" name="PLoS ONE">
        <title>Edwardsiella comparative phylogenomics reveal the new intra/inter-species taxonomic relationships, virulence evolution and niche adaptation mechanisms.</title>
        <authorList>
            <person name="Yang M."/>
            <person name="Lv Y."/>
            <person name="Xiao J."/>
            <person name="Wu H."/>
            <person name="Zheng H."/>
            <person name="Liu Q."/>
            <person name="Zhang Y."/>
            <person name="Wang Q."/>
        </authorList>
    </citation>
    <scope>NUCLEOTIDE SEQUENCE [LARGE SCALE GENOMIC DNA]</scope>
    <source>
        <strain evidence="4">080813</strain>
    </source>
</reference>
<dbReference type="KEGG" id="ete:ETEE_3644"/>
<dbReference type="CDD" id="cd13926">
    <property type="entry name" value="N-acetylmuramidase_GH108"/>
    <property type="match status" value="1"/>
</dbReference>
<organism evidence="3 4">
    <name type="scientific">Edwardsiella anguillarum ET080813</name>
    <dbReference type="NCBI Taxonomy" id="667120"/>
    <lineage>
        <taxon>Bacteria</taxon>
        <taxon>Pseudomonadati</taxon>
        <taxon>Pseudomonadota</taxon>
        <taxon>Gammaproteobacteria</taxon>
        <taxon>Enterobacterales</taxon>
        <taxon>Hafniaceae</taxon>
        <taxon>Edwardsiella</taxon>
    </lineage>
</organism>
<dbReference type="HOGENOM" id="CLU_082693_2_0_6"/>
<dbReference type="Gene3D" id="1.20.141.10">
    <property type="entry name" value="Chitosanase, subunit A, domain 1"/>
    <property type="match status" value="1"/>
</dbReference>
<dbReference type="InterPro" id="IPR023346">
    <property type="entry name" value="Lysozyme-like_dom_sf"/>
</dbReference>
<evidence type="ECO:0000313" key="4">
    <source>
        <dbReference type="Proteomes" id="UP000028681"/>
    </source>
</evidence>
<dbReference type="Pfam" id="PF05838">
    <property type="entry name" value="Glyco_hydro_108"/>
    <property type="match status" value="1"/>
</dbReference>
<feature type="domain" description="Peptidoglycan binding" evidence="2">
    <location>
        <begin position="96"/>
        <end position="180"/>
    </location>
</feature>
<dbReference type="RefSeq" id="WP_081926439.1">
    <property type="nucleotide sequence ID" value="NZ_CP006664.1"/>
</dbReference>
<dbReference type="InterPro" id="IPR008565">
    <property type="entry name" value="TtsA-like_GH18_dom"/>
</dbReference>
<sequence length="183" mass="20270">MALTKDQIFDALLGREGGYVDHPHDKGGTTNWGITEKVARAHGYTGDMRNLTRAQALEIYESDYWSGPRFDLVADYSAPVAAELLDTGVNMGPSVPGKWLQRWLTAFNDGGRLYPDISADGMIGPRTLSALRAYLDARGAEGELVLLRALNCSQGDRYLALAEQRVQNESFLYGWVRERVTLS</sequence>
<gene>
    <name evidence="3" type="ORF">ETEE_3644</name>
</gene>